<evidence type="ECO:0000256" key="1">
    <source>
        <dbReference type="SAM" id="SignalP"/>
    </source>
</evidence>
<dbReference type="OrthoDB" id="430315at2759"/>
<name>A0A162N5I8_CORDF</name>
<accession>A0A162N5I8</accession>
<comment type="caution">
    <text evidence="2">The sequence shown here is derived from an EMBL/GenBank/DDBJ whole genome shotgun (WGS) entry which is preliminary data.</text>
</comment>
<dbReference type="InterPro" id="IPR037176">
    <property type="entry name" value="Osmotin/thaumatin-like_sf"/>
</dbReference>
<organism evidence="2 3">
    <name type="scientific">Akanthomyces lecanii RCEF 1005</name>
    <dbReference type="NCBI Taxonomy" id="1081108"/>
    <lineage>
        <taxon>Eukaryota</taxon>
        <taxon>Fungi</taxon>
        <taxon>Dikarya</taxon>
        <taxon>Ascomycota</taxon>
        <taxon>Pezizomycotina</taxon>
        <taxon>Sordariomycetes</taxon>
        <taxon>Hypocreomycetidae</taxon>
        <taxon>Hypocreales</taxon>
        <taxon>Cordycipitaceae</taxon>
        <taxon>Akanthomyces</taxon>
        <taxon>Cordyceps confragosa</taxon>
    </lineage>
</organism>
<dbReference type="Proteomes" id="UP000076881">
    <property type="component" value="Unassembled WGS sequence"/>
</dbReference>
<keyword evidence="3" id="KW-1185">Reference proteome</keyword>
<sequence length="265" mass="28096">MQSKLLVLLAAVAATQAAAVPEPSPTLGAGPELPFGFVSAKGGALDLPAPDPTAKPDPAAAAGKAWAGTMTITFANHDSGEIRVAHRQGSGSPSPLNPFVRDAHIKAGGQEVVRYPAGYHGAAFLNKANLEMTGQDETVIEMSFQNQNQNHPVGDVDVSYVNGFSRAASCVCRENKVTAGCSKNLWKLHHCPNDNHKGSCKNPKRLDDFATSPTAFFSPCNYHGGAFTFPRADANTLNQRCPSENYWCCIGTSAECAKLNSNPRK</sequence>
<dbReference type="EMBL" id="AZHF01000004">
    <property type="protein sequence ID" value="OAA75869.1"/>
    <property type="molecule type" value="Genomic_DNA"/>
</dbReference>
<protein>
    <submittedName>
        <fullName evidence="2">Thaumatin, pathogenesis-related protein</fullName>
    </submittedName>
</protein>
<reference evidence="2 3" key="1">
    <citation type="journal article" date="2016" name="Genome Biol. Evol.">
        <title>Divergent and convergent evolution of fungal pathogenicity.</title>
        <authorList>
            <person name="Shang Y."/>
            <person name="Xiao G."/>
            <person name="Zheng P."/>
            <person name="Cen K."/>
            <person name="Zhan S."/>
            <person name="Wang C."/>
        </authorList>
    </citation>
    <scope>NUCLEOTIDE SEQUENCE [LARGE SCALE GENOMIC DNA]</scope>
    <source>
        <strain evidence="2 3">RCEF 1005</strain>
    </source>
</reference>
<feature type="signal peptide" evidence="1">
    <location>
        <begin position="1"/>
        <end position="17"/>
    </location>
</feature>
<dbReference type="AlphaFoldDB" id="A0A162N5I8"/>
<keyword evidence="1" id="KW-0732">Signal</keyword>
<proteinExistence type="predicted"/>
<evidence type="ECO:0000313" key="2">
    <source>
        <dbReference type="EMBL" id="OAA75869.1"/>
    </source>
</evidence>
<gene>
    <name evidence="2" type="ORF">LEL_05553</name>
</gene>
<dbReference type="SUPFAM" id="SSF49870">
    <property type="entry name" value="Osmotin, thaumatin-like protein"/>
    <property type="match status" value="1"/>
</dbReference>
<feature type="chain" id="PRO_5007837616" evidence="1">
    <location>
        <begin position="18"/>
        <end position="265"/>
    </location>
</feature>
<evidence type="ECO:0000313" key="3">
    <source>
        <dbReference type="Proteomes" id="UP000076881"/>
    </source>
</evidence>